<keyword evidence="4" id="KW-1185">Reference proteome</keyword>
<protein>
    <recommendedName>
        <fullName evidence="2">Stress-response A/B barrel domain-containing protein</fullName>
    </recommendedName>
</protein>
<proteinExistence type="predicted"/>
<dbReference type="InterPro" id="IPR013097">
    <property type="entry name" value="Dabb"/>
</dbReference>
<sequence>MGITHIVMFRFKQGLPADTIKDACERLAALSDNCVQPSSQKPYIKSTIGGVDNSPEGIQGGITHAFVMEFENPKDRDYYVHQDPAHLAFVKSLDGLVEKVQAVDFTDGVF</sequence>
<dbReference type="Proteomes" id="UP000319663">
    <property type="component" value="Unassembled WGS sequence"/>
</dbReference>
<dbReference type="PANTHER" id="PTHR33178:SF10">
    <property type="entry name" value="STRESS-RESPONSE A_B BARREL DOMAIN-CONTAINING PROTEIN"/>
    <property type="match status" value="1"/>
</dbReference>
<comment type="caution">
    <text evidence="3">The sequence shown here is derived from an EMBL/GenBank/DDBJ whole genome shotgun (WGS) entry which is preliminary data.</text>
</comment>
<dbReference type="OrthoDB" id="1601230at2759"/>
<dbReference type="EMBL" id="VIFY01000025">
    <property type="protein sequence ID" value="TQB74947.1"/>
    <property type="molecule type" value="Genomic_DNA"/>
</dbReference>
<dbReference type="Gene3D" id="3.30.70.100">
    <property type="match status" value="1"/>
</dbReference>
<dbReference type="SMART" id="SM00886">
    <property type="entry name" value="Dabb"/>
    <property type="match status" value="1"/>
</dbReference>
<dbReference type="AlphaFoldDB" id="A0A507R388"/>
<reference evidence="3 4" key="1">
    <citation type="submission" date="2019-06" db="EMBL/GenBank/DDBJ databases">
        <title>Wine fermentation using esterase from Monascus purpureus.</title>
        <authorList>
            <person name="Geng C."/>
            <person name="Zhang Y."/>
        </authorList>
    </citation>
    <scope>NUCLEOTIDE SEQUENCE [LARGE SCALE GENOMIC DNA]</scope>
    <source>
        <strain evidence="3">HQ1</strain>
    </source>
</reference>
<dbReference type="Pfam" id="PF07876">
    <property type="entry name" value="Dabb"/>
    <property type="match status" value="1"/>
</dbReference>
<dbReference type="InterPro" id="IPR044662">
    <property type="entry name" value="HS1/DABB1-like"/>
</dbReference>
<feature type="domain" description="Stress-response A/B barrel" evidence="2">
    <location>
        <begin position="3"/>
        <end position="105"/>
    </location>
</feature>
<comment type="subunit">
    <text evidence="1">Homodimer.</text>
</comment>
<dbReference type="PANTHER" id="PTHR33178">
    <property type="match status" value="1"/>
</dbReference>
<organism evidence="3 4">
    <name type="scientific">Monascus purpureus</name>
    <name type="common">Red mold</name>
    <name type="synonym">Monascus anka</name>
    <dbReference type="NCBI Taxonomy" id="5098"/>
    <lineage>
        <taxon>Eukaryota</taxon>
        <taxon>Fungi</taxon>
        <taxon>Dikarya</taxon>
        <taxon>Ascomycota</taxon>
        <taxon>Pezizomycotina</taxon>
        <taxon>Eurotiomycetes</taxon>
        <taxon>Eurotiomycetidae</taxon>
        <taxon>Eurotiales</taxon>
        <taxon>Aspergillaceae</taxon>
        <taxon>Monascus</taxon>
    </lineage>
</organism>
<dbReference type="SUPFAM" id="SSF54909">
    <property type="entry name" value="Dimeric alpha+beta barrel"/>
    <property type="match status" value="1"/>
</dbReference>
<evidence type="ECO:0000256" key="1">
    <source>
        <dbReference type="ARBA" id="ARBA00011738"/>
    </source>
</evidence>
<dbReference type="InterPro" id="IPR011008">
    <property type="entry name" value="Dimeric_a/b-barrel"/>
</dbReference>
<accession>A0A507R388</accession>
<dbReference type="PROSITE" id="PS51502">
    <property type="entry name" value="S_R_A_B_BARREL"/>
    <property type="match status" value="1"/>
</dbReference>
<evidence type="ECO:0000259" key="2">
    <source>
        <dbReference type="PROSITE" id="PS51502"/>
    </source>
</evidence>
<name>A0A507R388_MONPU</name>
<evidence type="ECO:0000313" key="4">
    <source>
        <dbReference type="Proteomes" id="UP000319663"/>
    </source>
</evidence>
<dbReference type="STRING" id="5098.A0A507R388"/>
<gene>
    <name evidence="3" type="ORF">MPDQ_003979</name>
</gene>
<evidence type="ECO:0000313" key="3">
    <source>
        <dbReference type="EMBL" id="TQB74947.1"/>
    </source>
</evidence>